<dbReference type="Proteomes" id="UP000219259">
    <property type="component" value="Unassembled WGS sequence"/>
</dbReference>
<dbReference type="PANTHER" id="PTHR23150">
    <property type="entry name" value="SULFATASE MODIFYING FACTOR 1, 2"/>
    <property type="match status" value="1"/>
</dbReference>
<feature type="domain" description="Sulfatase-modifying factor enzyme-like" evidence="1">
    <location>
        <begin position="44"/>
        <end position="464"/>
    </location>
</feature>
<protein>
    <submittedName>
        <fullName evidence="2">Gliding motility-associated lipoprotein GldK</fullName>
    </submittedName>
</protein>
<gene>
    <name evidence="2" type="ORF">CLI86_01615</name>
</gene>
<dbReference type="PROSITE" id="PS51257">
    <property type="entry name" value="PROKAR_LIPOPROTEIN"/>
    <property type="match status" value="1"/>
</dbReference>
<comment type="caution">
    <text evidence="2">The sequence shown here is derived from an EMBL/GenBank/DDBJ whole genome shotgun (WGS) entry which is preliminary data.</text>
</comment>
<reference evidence="2 3" key="1">
    <citation type="submission" date="2017-09" db="EMBL/GenBank/DDBJ databases">
        <title>Phase variable restriction modification systems are present in the genome sequences of periodontal pathogens Prevotella intermedia, Tannerella forsythia and Porphyromonas gingivalis.</title>
        <authorList>
            <person name="Haigh R.D."/>
            <person name="Crawford L."/>
            <person name="Ralph J."/>
            <person name="Wanford J."/>
            <person name="Vartoukian S.R."/>
            <person name="Hijazib K."/>
            <person name="Wade W."/>
            <person name="Oggioni M.R."/>
        </authorList>
    </citation>
    <scope>NUCLEOTIDE SEQUENCE [LARGE SCALE GENOMIC DNA]</scope>
    <source>
        <strain evidence="2 3">WW11663</strain>
    </source>
</reference>
<dbReference type="OrthoDB" id="9768004at2"/>
<dbReference type="GO" id="GO:0120147">
    <property type="term" value="F:formylglycine-generating oxidase activity"/>
    <property type="evidence" value="ECO:0007669"/>
    <property type="project" value="TreeGrafter"/>
</dbReference>
<dbReference type="InterPro" id="IPR016187">
    <property type="entry name" value="CTDL_fold"/>
</dbReference>
<keyword evidence="2" id="KW-0449">Lipoprotein</keyword>
<evidence type="ECO:0000313" key="3">
    <source>
        <dbReference type="Proteomes" id="UP000219259"/>
    </source>
</evidence>
<dbReference type="InterPro" id="IPR005532">
    <property type="entry name" value="SUMF_dom"/>
</dbReference>
<name>A0A2A6EB23_TANFO</name>
<dbReference type="AlphaFoldDB" id="A0A2A6EB23"/>
<dbReference type="PANTHER" id="PTHR23150:SF19">
    <property type="entry name" value="FORMYLGLYCINE-GENERATING ENZYME"/>
    <property type="match status" value="1"/>
</dbReference>
<evidence type="ECO:0000313" key="2">
    <source>
        <dbReference type="EMBL" id="PDP44902.1"/>
    </source>
</evidence>
<dbReference type="OMA" id="YPWGGPY"/>
<dbReference type="InterPro" id="IPR042095">
    <property type="entry name" value="SUMF_sf"/>
</dbReference>
<organism evidence="2 3">
    <name type="scientific">Tannerella forsythia</name>
    <name type="common">Bacteroides forsythus</name>
    <dbReference type="NCBI Taxonomy" id="28112"/>
    <lineage>
        <taxon>Bacteria</taxon>
        <taxon>Pseudomonadati</taxon>
        <taxon>Bacteroidota</taxon>
        <taxon>Bacteroidia</taxon>
        <taxon>Bacteroidales</taxon>
        <taxon>Tannerellaceae</taxon>
        <taxon>Tannerella</taxon>
    </lineage>
</organism>
<accession>A0A2A6EB23</accession>
<sequence length="479" mass="55016">MKKLAFISIAMMLLTTSCGKLLSGDGGELVGVKMASFNEPNPYGMVLIKRGSFEMGPSDKDSLWGFDAETKGVSFEAFWMDETEITNAKYRQFVYWVRDSIIRTRLADPAYGGNELFMITEDKYGEPVTPHLDWTRPIPWKRANEDEQRAIESVFYTHPVTGERGLDGRQMNYKYEWFDYTAAALRRNRLDPAERERNTDIQPDPNAVVMISKDTAYLDTDGRPVNQTITRPLSSLFDFLHTYIINIYPDETSWVNDFKNAYNEPYLKMYFTHPGYDDYPVVGVSWEQANAFCVWRTEYYKKSVSLPPGQVIESFRLPTEGEWEYAARAGKNENKYPWSTNELQNGKGCFMANFKPGDGNYTEDGHLITSRVATFAPNEFGLYDMAGNVAEWTSSVYTESGQNQTSDLNPDLHYNAAKEDPYAMKKKVVRGGSWKDVAQFIRSDRRTFEYQNETRSYIGFRCVRTQIGFSNAKGKNKKK</sequence>
<dbReference type="SUPFAM" id="SSF56436">
    <property type="entry name" value="C-type lectin-like"/>
    <property type="match status" value="1"/>
</dbReference>
<dbReference type="InterPro" id="IPR051043">
    <property type="entry name" value="Sulfatase_Mod_Factor_Kinase"/>
</dbReference>
<dbReference type="Pfam" id="PF03781">
    <property type="entry name" value="FGE-sulfatase"/>
    <property type="match status" value="1"/>
</dbReference>
<dbReference type="EMBL" id="NSLJ01000003">
    <property type="protein sequence ID" value="PDP44902.1"/>
    <property type="molecule type" value="Genomic_DNA"/>
</dbReference>
<proteinExistence type="predicted"/>
<dbReference type="Gene3D" id="3.90.1580.10">
    <property type="entry name" value="paralog of FGE (formylglycine-generating enzyme)"/>
    <property type="match status" value="2"/>
</dbReference>
<evidence type="ECO:0000259" key="1">
    <source>
        <dbReference type="Pfam" id="PF03781"/>
    </source>
</evidence>